<keyword evidence="9" id="KW-0735">Signal-anchor</keyword>
<evidence type="ECO:0000259" key="13">
    <source>
        <dbReference type="Pfam" id="PF02434"/>
    </source>
</evidence>
<dbReference type="AlphaFoldDB" id="A0AAE0UFW5"/>
<keyword evidence="11 12" id="KW-0472">Membrane</keyword>
<evidence type="ECO:0000256" key="10">
    <source>
        <dbReference type="ARBA" id="ARBA00022989"/>
    </source>
</evidence>
<dbReference type="Gene3D" id="3.90.550.50">
    <property type="match status" value="1"/>
</dbReference>
<protein>
    <recommendedName>
        <fullName evidence="4">N-acetylgalactosaminide beta-1,3-galactosyltransferase</fullName>
        <ecNumber evidence="4">2.4.1.122</ecNumber>
    </recommendedName>
</protein>
<gene>
    <name evidence="14" type="ORF">B0T20DRAFT_2387</name>
</gene>
<dbReference type="EC" id="2.4.1.122" evidence="4"/>
<evidence type="ECO:0000256" key="5">
    <source>
        <dbReference type="ARBA" id="ARBA00022676"/>
    </source>
</evidence>
<dbReference type="InterPro" id="IPR026050">
    <property type="entry name" value="C1GALT1/C1GALT1_chp1"/>
</dbReference>
<evidence type="ECO:0000256" key="8">
    <source>
        <dbReference type="ARBA" id="ARBA00022741"/>
    </source>
</evidence>
<dbReference type="GO" id="GO:0016263">
    <property type="term" value="F:glycoprotein-N-acetylgalactosamine 3-beta-galactosyltransferase activity"/>
    <property type="evidence" value="ECO:0007669"/>
    <property type="project" value="UniProtKB-EC"/>
</dbReference>
<organism evidence="14 15">
    <name type="scientific">Sordaria brevicollis</name>
    <dbReference type="NCBI Taxonomy" id="83679"/>
    <lineage>
        <taxon>Eukaryota</taxon>
        <taxon>Fungi</taxon>
        <taxon>Dikarya</taxon>
        <taxon>Ascomycota</taxon>
        <taxon>Pezizomycotina</taxon>
        <taxon>Sordariomycetes</taxon>
        <taxon>Sordariomycetidae</taxon>
        <taxon>Sordariales</taxon>
        <taxon>Sordariaceae</taxon>
        <taxon>Sordaria</taxon>
    </lineage>
</organism>
<keyword evidence="5" id="KW-0328">Glycosyltransferase</keyword>
<reference evidence="14" key="2">
    <citation type="submission" date="2023-07" db="EMBL/GenBank/DDBJ databases">
        <authorList>
            <consortium name="Lawrence Berkeley National Laboratory"/>
            <person name="Haridas S."/>
            <person name="Hensen N."/>
            <person name="Bonometti L."/>
            <person name="Westerberg I."/>
            <person name="Brannstrom I.O."/>
            <person name="Guillou S."/>
            <person name="Cros-Aarteil S."/>
            <person name="Calhoun S."/>
            <person name="Kuo A."/>
            <person name="Mondo S."/>
            <person name="Pangilinan J."/>
            <person name="Riley R."/>
            <person name="LaButti K."/>
            <person name="Andreopoulos B."/>
            <person name="Lipzen A."/>
            <person name="Chen C."/>
            <person name="Yanf M."/>
            <person name="Daum C."/>
            <person name="Ng V."/>
            <person name="Clum A."/>
            <person name="Steindorff A."/>
            <person name="Ohm R."/>
            <person name="Martin F."/>
            <person name="Silar P."/>
            <person name="Natvig D."/>
            <person name="Lalanne C."/>
            <person name="Gautier V."/>
            <person name="Ament-velasquez S.L."/>
            <person name="Kruys A."/>
            <person name="Hutchinson M.I."/>
            <person name="Powell A.J."/>
            <person name="Barry K."/>
            <person name="Miller A.N."/>
            <person name="Grigoriev I.V."/>
            <person name="Debuchy R."/>
            <person name="Gladieux P."/>
            <person name="Thoren M.H."/>
            <person name="Johannesson H."/>
        </authorList>
    </citation>
    <scope>NUCLEOTIDE SEQUENCE</scope>
    <source>
        <strain evidence="14">FGSC 1904</strain>
    </source>
</reference>
<dbReference type="FunFam" id="3.50.4.10:FF:000041">
    <property type="entry name" value="Glycosyltransferase family 31 protein"/>
    <property type="match status" value="1"/>
</dbReference>
<evidence type="ECO:0000256" key="4">
    <source>
        <dbReference type="ARBA" id="ARBA00012557"/>
    </source>
</evidence>
<dbReference type="PANTHER" id="PTHR23033:SF40">
    <property type="entry name" value="APPLE DOMAIN-CONTAINING PROTEIN"/>
    <property type="match status" value="1"/>
</dbReference>
<dbReference type="GO" id="GO:0016020">
    <property type="term" value="C:membrane"/>
    <property type="evidence" value="ECO:0007669"/>
    <property type="project" value="UniProtKB-SubCell"/>
</dbReference>
<accession>A0AAE0UFW5</accession>
<evidence type="ECO:0000313" key="14">
    <source>
        <dbReference type="EMBL" id="KAK3402548.1"/>
    </source>
</evidence>
<dbReference type="EMBL" id="JAUTDP010000001">
    <property type="protein sequence ID" value="KAK3402548.1"/>
    <property type="molecule type" value="Genomic_DNA"/>
</dbReference>
<evidence type="ECO:0000256" key="9">
    <source>
        <dbReference type="ARBA" id="ARBA00022968"/>
    </source>
</evidence>
<feature type="domain" description="Fringe-like glycosyltransferase" evidence="13">
    <location>
        <begin position="240"/>
        <end position="302"/>
    </location>
</feature>
<evidence type="ECO:0000256" key="7">
    <source>
        <dbReference type="ARBA" id="ARBA00022692"/>
    </source>
</evidence>
<dbReference type="PANTHER" id="PTHR23033">
    <property type="entry name" value="BETA1,3-GALACTOSYLTRANSFERASE"/>
    <property type="match status" value="1"/>
</dbReference>
<evidence type="ECO:0000256" key="11">
    <source>
        <dbReference type="ARBA" id="ARBA00023136"/>
    </source>
</evidence>
<evidence type="ECO:0000256" key="1">
    <source>
        <dbReference type="ARBA" id="ARBA00004606"/>
    </source>
</evidence>
<sequence length="503" mass="56610">MQHSSQHPVVIGDPDLGVKIMEFETEDDFLLQERRPPTIRHRMRSFMRRMRYGPFGRLRNLLVFLATLLIVGWIMLPYDNLVRLGIRFNVKKFQHYLNSHPVESWLFAPPAYPVDLGTDTVVIVKTGYGTHNRVNAWFEALSDSDEFRDFLVIADYASKPGQEANNHGTLLPIHNAVNQTLSSLGSAASLSYPRVGKYLEFAEAIENGQGEADKLAKSTGWEIDALKFISGLELAYSKFPNKKWYLLVDDDTYIVQPSLKPLLAHLDSELPYYIGNAVGDFRVRFAHGGSGIILSQGAMSALILDNPPAVRTAHLESLSETWGDRLLARTLIKAGVYLDEEYSHLFSGEGPRWAKILPDRFCCPIITFHGLGQPEMMHQAGESLRNVSKPLLWSDIWDVYGMSRPWRQATLTAEELAKPVEYANWDHAGGGGEVEVVEAVEKAEDCGRKCYDKGSECMAWSWEKATRKCNLSPWMIVGNKVEGKISGPNGKLARELEMVCLEY</sequence>
<feature type="transmembrane region" description="Helical" evidence="12">
    <location>
        <begin position="58"/>
        <end position="76"/>
    </location>
</feature>
<dbReference type="InterPro" id="IPR003378">
    <property type="entry name" value="Fringe-like_glycosylTrfase"/>
</dbReference>
<dbReference type="Pfam" id="PF02434">
    <property type="entry name" value="Fringe"/>
    <property type="match status" value="1"/>
</dbReference>
<evidence type="ECO:0000256" key="3">
    <source>
        <dbReference type="ARBA" id="ARBA00006462"/>
    </source>
</evidence>
<evidence type="ECO:0000256" key="2">
    <source>
        <dbReference type="ARBA" id="ARBA00004922"/>
    </source>
</evidence>
<keyword evidence="10 12" id="KW-1133">Transmembrane helix</keyword>
<keyword evidence="6" id="KW-0808">Transferase</keyword>
<keyword evidence="15" id="KW-1185">Reference proteome</keyword>
<reference evidence="14" key="1">
    <citation type="journal article" date="2023" name="Mol. Phylogenet. Evol.">
        <title>Genome-scale phylogeny and comparative genomics of the fungal order Sordariales.</title>
        <authorList>
            <person name="Hensen N."/>
            <person name="Bonometti L."/>
            <person name="Westerberg I."/>
            <person name="Brannstrom I.O."/>
            <person name="Guillou S."/>
            <person name="Cros-Aarteil S."/>
            <person name="Calhoun S."/>
            <person name="Haridas S."/>
            <person name="Kuo A."/>
            <person name="Mondo S."/>
            <person name="Pangilinan J."/>
            <person name="Riley R."/>
            <person name="LaButti K."/>
            <person name="Andreopoulos B."/>
            <person name="Lipzen A."/>
            <person name="Chen C."/>
            <person name="Yan M."/>
            <person name="Daum C."/>
            <person name="Ng V."/>
            <person name="Clum A."/>
            <person name="Steindorff A."/>
            <person name="Ohm R.A."/>
            <person name="Martin F."/>
            <person name="Silar P."/>
            <person name="Natvig D.O."/>
            <person name="Lalanne C."/>
            <person name="Gautier V."/>
            <person name="Ament-Velasquez S.L."/>
            <person name="Kruys A."/>
            <person name="Hutchinson M.I."/>
            <person name="Powell A.J."/>
            <person name="Barry K."/>
            <person name="Miller A.N."/>
            <person name="Grigoriev I.V."/>
            <person name="Debuchy R."/>
            <person name="Gladieux P."/>
            <person name="Hiltunen Thoren M."/>
            <person name="Johannesson H."/>
        </authorList>
    </citation>
    <scope>NUCLEOTIDE SEQUENCE</scope>
    <source>
        <strain evidence="14">FGSC 1904</strain>
    </source>
</reference>
<evidence type="ECO:0000256" key="6">
    <source>
        <dbReference type="ARBA" id="ARBA00022679"/>
    </source>
</evidence>
<name>A0AAE0UFW5_SORBR</name>
<comment type="similarity">
    <text evidence="3">Belongs to the glycosyltransferase 31 family. Beta3-Gal-T subfamily.</text>
</comment>
<dbReference type="GO" id="GO:0000166">
    <property type="term" value="F:nucleotide binding"/>
    <property type="evidence" value="ECO:0007669"/>
    <property type="project" value="UniProtKB-KW"/>
</dbReference>
<evidence type="ECO:0000256" key="12">
    <source>
        <dbReference type="SAM" id="Phobius"/>
    </source>
</evidence>
<dbReference type="Gene3D" id="3.50.4.10">
    <property type="entry name" value="Hepatocyte Growth Factor"/>
    <property type="match status" value="1"/>
</dbReference>
<evidence type="ECO:0000313" key="15">
    <source>
        <dbReference type="Proteomes" id="UP001281003"/>
    </source>
</evidence>
<comment type="caution">
    <text evidence="14">The sequence shown here is derived from an EMBL/GenBank/DDBJ whole genome shotgun (WGS) entry which is preliminary data.</text>
</comment>
<comment type="pathway">
    <text evidence="2">Protein modification; protein glycosylation.</text>
</comment>
<dbReference type="Proteomes" id="UP001281003">
    <property type="component" value="Unassembled WGS sequence"/>
</dbReference>
<proteinExistence type="inferred from homology"/>
<comment type="subcellular location">
    <subcellularLocation>
        <location evidence="1">Membrane</location>
        <topology evidence="1">Single-pass type II membrane protein</topology>
    </subcellularLocation>
</comment>
<keyword evidence="7 12" id="KW-0812">Transmembrane</keyword>
<keyword evidence="8" id="KW-0547">Nucleotide-binding</keyword>